<keyword evidence="2" id="KW-1185">Reference proteome</keyword>
<proteinExistence type="predicted"/>
<dbReference type="EMBL" id="JBBJCI010000372">
    <property type="protein sequence ID" value="KAK7231912.1"/>
    <property type="molecule type" value="Genomic_DNA"/>
</dbReference>
<evidence type="ECO:0000313" key="1">
    <source>
        <dbReference type="EMBL" id="KAK7231912.1"/>
    </source>
</evidence>
<accession>A0ABR1FJA9</accession>
<comment type="caution">
    <text evidence="1">The sequence shown here is derived from an EMBL/GenBank/DDBJ whole genome shotgun (WGS) entry which is preliminary data.</text>
</comment>
<gene>
    <name evidence="1" type="ORF">SO694_00083056</name>
</gene>
<reference evidence="1 2" key="1">
    <citation type="submission" date="2024-03" db="EMBL/GenBank/DDBJ databases">
        <title>Aureococcus anophagefferens CCMP1851 and Kratosvirus quantuckense: Draft genome of a second virus-susceptible host strain in the model system.</title>
        <authorList>
            <person name="Chase E."/>
            <person name="Truchon A.R."/>
            <person name="Schepens W."/>
            <person name="Wilhelm S.W."/>
        </authorList>
    </citation>
    <scope>NUCLEOTIDE SEQUENCE [LARGE SCALE GENOMIC DNA]</scope>
    <source>
        <strain evidence="1 2">CCMP1851</strain>
    </source>
</reference>
<evidence type="ECO:0000313" key="2">
    <source>
        <dbReference type="Proteomes" id="UP001363151"/>
    </source>
</evidence>
<protein>
    <submittedName>
        <fullName evidence="1">Uncharacterized protein</fullName>
    </submittedName>
</protein>
<name>A0ABR1FJA9_AURAN</name>
<organism evidence="1 2">
    <name type="scientific">Aureococcus anophagefferens</name>
    <name type="common">Harmful bloom alga</name>
    <dbReference type="NCBI Taxonomy" id="44056"/>
    <lineage>
        <taxon>Eukaryota</taxon>
        <taxon>Sar</taxon>
        <taxon>Stramenopiles</taxon>
        <taxon>Ochrophyta</taxon>
        <taxon>Pelagophyceae</taxon>
        <taxon>Pelagomonadales</taxon>
        <taxon>Pelagomonadaceae</taxon>
        <taxon>Aureococcus</taxon>
    </lineage>
</organism>
<sequence length="339" mass="37419">MRAAWGCLALVAAAPRHEQQDALQSHQLKRWYDCVDPSGEAYGAAWLAHRDTVLAHRIDKKIAENTNMETGGWIPRELATPRQSVDLYDCGVVLSTCSAADAAFARTSSGLPFFDVLLSDCHLDSQKRGRFFKPRAPARVVLAERRAANPSAGRRSLLGALTVARVREKLKSAKAWAPFHYVYYSEADQVLHVRDARRVIAVVDEGHYVSPHRMQPLAHPVDLPALAVKANQLWLPRWSRDDLRRIRNVGDYDNVTEVPAGAPHDMCCVGRARCDGAPGVMGSRATWSPWKVDAPALRLVKYDGSLAMIAAHQGNYGQLLFRGCTPVHEHNAALHGCPA</sequence>
<dbReference type="Proteomes" id="UP001363151">
    <property type="component" value="Unassembled WGS sequence"/>
</dbReference>